<name>A0A7C1X5K0_THERO</name>
<comment type="caution">
    <text evidence="1">The sequence shown here is derived from an EMBL/GenBank/DDBJ whole genome shotgun (WGS) entry which is preliminary data.</text>
</comment>
<dbReference type="AlphaFoldDB" id="A0A7C1X5K0"/>
<accession>A0A7C1X5K0</accession>
<gene>
    <name evidence="1" type="ORF">ENP47_04980</name>
</gene>
<sequence>MTQDRSRLAREFAERVREATGQELDFSLDSLAVLDDLLDEWLHLAEVYGGERPQDLTELAQPLAAYVGETIRLAFGGRWIERPSGPVLRLAEAVDLELLPLVRAILARQHPPAFARLAAALERELEERAWK</sequence>
<evidence type="ECO:0008006" key="2">
    <source>
        <dbReference type="Google" id="ProtNLM"/>
    </source>
</evidence>
<protein>
    <recommendedName>
        <fullName evidence="2">DUF3806 domain-containing protein</fullName>
    </recommendedName>
</protein>
<proteinExistence type="predicted"/>
<organism evidence="1">
    <name type="scientific">Thermomicrobium roseum</name>
    <dbReference type="NCBI Taxonomy" id="500"/>
    <lineage>
        <taxon>Bacteria</taxon>
        <taxon>Pseudomonadati</taxon>
        <taxon>Thermomicrobiota</taxon>
        <taxon>Thermomicrobia</taxon>
        <taxon>Thermomicrobiales</taxon>
        <taxon>Thermomicrobiaceae</taxon>
        <taxon>Thermomicrobium</taxon>
    </lineage>
</organism>
<dbReference type="EMBL" id="DSJL01000010">
    <property type="protein sequence ID" value="HEF64934.1"/>
    <property type="molecule type" value="Genomic_DNA"/>
</dbReference>
<reference evidence="1" key="1">
    <citation type="journal article" date="2020" name="mSystems">
        <title>Genome- and Community-Level Interaction Insights into Carbon Utilization and Element Cycling Functions of Hydrothermarchaeota in Hydrothermal Sediment.</title>
        <authorList>
            <person name="Zhou Z."/>
            <person name="Liu Y."/>
            <person name="Xu W."/>
            <person name="Pan J."/>
            <person name="Luo Z.H."/>
            <person name="Li M."/>
        </authorList>
    </citation>
    <scope>NUCLEOTIDE SEQUENCE [LARGE SCALE GENOMIC DNA]</scope>
    <source>
        <strain evidence="1">SpSt-222</strain>
    </source>
</reference>
<evidence type="ECO:0000313" key="1">
    <source>
        <dbReference type="EMBL" id="HEF64934.1"/>
    </source>
</evidence>